<reference evidence="2" key="1">
    <citation type="journal article" date="2023" name="IScience">
        <title>Live-bearing cockroach genome reveals convergent evolutionary mechanisms linked to viviparity in insects and beyond.</title>
        <authorList>
            <person name="Fouks B."/>
            <person name="Harrison M.C."/>
            <person name="Mikhailova A.A."/>
            <person name="Marchal E."/>
            <person name="English S."/>
            <person name="Carruthers M."/>
            <person name="Jennings E.C."/>
            <person name="Chiamaka E.L."/>
            <person name="Frigard R.A."/>
            <person name="Pippel M."/>
            <person name="Attardo G.M."/>
            <person name="Benoit J.B."/>
            <person name="Bornberg-Bauer E."/>
            <person name="Tobe S.S."/>
        </authorList>
    </citation>
    <scope>NUCLEOTIDE SEQUENCE</scope>
    <source>
        <strain evidence="2">Stay&amp;Tobe</strain>
    </source>
</reference>
<dbReference type="Proteomes" id="UP001233999">
    <property type="component" value="Unassembled WGS sequence"/>
</dbReference>
<feature type="non-terminal residue" evidence="2">
    <location>
        <position position="1"/>
    </location>
</feature>
<feature type="non-terminal residue" evidence="2">
    <location>
        <position position="156"/>
    </location>
</feature>
<evidence type="ECO:0000313" key="2">
    <source>
        <dbReference type="EMBL" id="KAJ9578084.1"/>
    </source>
</evidence>
<accession>A0AAD8E613</accession>
<gene>
    <name evidence="2" type="ORF">L9F63_025055</name>
</gene>
<feature type="compositionally biased region" description="Low complexity" evidence="1">
    <location>
        <begin position="88"/>
        <end position="98"/>
    </location>
</feature>
<sequence length="156" mass="17154">AVCFGTGRSTISFLSVNSSSAKAQRPVNYRGGACYVENRCDDCPSSADGTRESRAVSAPREFFQCHSQNSEVRSIWPRCSQPTEDTSDGSSSPRSDCSTSNSLTYFYKNLFMAGKPWCSVHTHKQYTTQNGRMSFSLVVMTTSRGRSLITAGSDVW</sequence>
<comment type="caution">
    <text evidence="2">The sequence shown here is derived from an EMBL/GenBank/DDBJ whole genome shotgun (WGS) entry which is preliminary data.</text>
</comment>
<keyword evidence="3" id="KW-1185">Reference proteome</keyword>
<dbReference type="EMBL" id="JASPKZ010009026">
    <property type="protein sequence ID" value="KAJ9578084.1"/>
    <property type="molecule type" value="Genomic_DNA"/>
</dbReference>
<evidence type="ECO:0000313" key="3">
    <source>
        <dbReference type="Proteomes" id="UP001233999"/>
    </source>
</evidence>
<proteinExistence type="predicted"/>
<reference evidence="2" key="2">
    <citation type="submission" date="2023-05" db="EMBL/GenBank/DDBJ databases">
        <authorList>
            <person name="Fouks B."/>
        </authorList>
    </citation>
    <scope>NUCLEOTIDE SEQUENCE</scope>
    <source>
        <strain evidence="2">Stay&amp;Tobe</strain>
        <tissue evidence="2">Testes</tissue>
    </source>
</reference>
<dbReference type="AlphaFoldDB" id="A0AAD8E613"/>
<evidence type="ECO:0000256" key="1">
    <source>
        <dbReference type="SAM" id="MobiDB-lite"/>
    </source>
</evidence>
<feature type="region of interest" description="Disordered" evidence="1">
    <location>
        <begin position="78"/>
        <end position="98"/>
    </location>
</feature>
<organism evidence="2 3">
    <name type="scientific">Diploptera punctata</name>
    <name type="common">Pacific beetle cockroach</name>
    <dbReference type="NCBI Taxonomy" id="6984"/>
    <lineage>
        <taxon>Eukaryota</taxon>
        <taxon>Metazoa</taxon>
        <taxon>Ecdysozoa</taxon>
        <taxon>Arthropoda</taxon>
        <taxon>Hexapoda</taxon>
        <taxon>Insecta</taxon>
        <taxon>Pterygota</taxon>
        <taxon>Neoptera</taxon>
        <taxon>Polyneoptera</taxon>
        <taxon>Dictyoptera</taxon>
        <taxon>Blattodea</taxon>
        <taxon>Blaberoidea</taxon>
        <taxon>Blaberidae</taxon>
        <taxon>Diplopterinae</taxon>
        <taxon>Diploptera</taxon>
    </lineage>
</organism>
<name>A0AAD8E613_DIPPU</name>
<protein>
    <submittedName>
        <fullName evidence="2">Uncharacterized protein</fullName>
    </submittedName>
</protein>